<feature type="domain" description="Ketosynthase family 3 (KS3)" evidence="8">
    <location>
        <begin position="43"/>
        <end position="466"/>
    </location>
</feature>
<dbReference type="Gene3D" id="1.10.1200.10">
    <property type="entry name" value="ACP-like"/>
    <property type="match status" value="1"/>
</dbReference>
<feature type="region of interest" description="Disordered" evidence="6">
    <location>
        <begin position="1"/>
        <end position="43"/>
    </location>
</feature>
<dbReference type="Pfam" id="PF16197">
    <property type="entry name" value="KAsynt_C_assoc"/>
    <property type="match status" value="1"/>
</dbReference>
<dbReference type="Gene3D" id="3.40.366.10">
    <property type="entry name" value="Malonyl-Coenzyme A Acyl Carrier Protein, domain 2"/>
    <property type="match status" value="1"/>
</dbReference>
<keyword evidence="4" id="KW-0045">Antibiotic biosynthesis</keyword>
<dbReference type="PROSITE" id="PS52004">
    <property type="entry name" value="KS3_2"/>
    <property type="match status" value="1"/>
</dbReference>
<gene>
    <name evidence="9" type="ORF">GCM10023082_16040</name>
</gene>
<dbReference type="SUPFAM" id="SSF52151">
    <property type="entry name" value="FabD/lysophospholipase-like"/>
    <property type="match status" value="1"/>
</dbReference>
<dbReference type="InterPro" id="IPR009081">
    <property type="entry name" value="PP-bd_ACP"/>
</dbReference>
<dbReference type="PROSITE" id="PS00606">
    <property type="entry name" value="KS3_1"/>
    <property type="match status" value="1"/>
</dbReference>
<dbReference type="Pfam" id="PF08659">
    <property type="entry name" value="KR"/>
    <property type="match status" value="1"/>
</dbReference>
<dbReference type="InterPro" id="IPR050091">
    <property type="entry name" value="PKS_NRPS_Biosynth_Enz"/>
</dbReference>
<evidence type="ECO:0000313" key="10">
    <source>
        <dbReference type="Proteomes" id="UP001499884"/>
    </source>
</evidence>
<dbReference type="InterPro" id="IPR014030">
    <property type="entry name" value="Ketoacyl_synth_N"/>
</dbReference>
<dbReference type="SUPFAM" id="SSF47336">
    <property type="entry name" value="ACP-like"/>
    <property type="match status" value="1"/>
</dbReference>
<protein>
    <recommendedName>
        <fullName evidence="11">Carrier domain-containing protein</fullName>
    </recommendedName>
</protein>
<dbReference type="PROSITE" id="PS00012">
    <property type="entry name" value="PHOSPHOPANTETHEINE"/>
    <property type="match status" value="1"/>
</dbReference>
<keyword evidence="1" id="KW-0596">Phosphopantetheine</keyword>
<dbReference type="Gene3D" id="3.30.70.3290">
    <property type="match status" value="1"/>
</dbReference>
<evidence type="ECO:0000256" key="2">
    <source>
        <dbReference type="ARBA" id="ARBA00022553"/>
    </source>
</evidence>
<dbReference type="SMART" id="SM00823">
    <property type="entry name" value="PKS_PP"/>
    <property type="match status" value="1"/>
</dbReference>
<keyword evidence="10" id="KW-1185">Reference proteome</keyword>
<dbReference type="EMBL" id="BAABEP010000006">
    <property type="protein sequence ID" value="GAA3719338.1"/>
    <property type="molecule type" value="Genomic_DNA"/>
</dbReference>
<dbReference type="SMART" id="SM00825">
    <property type="entry name" value="PKS_KS"/>
    <property type="match status" value="1"/>
</dbReference>
<dbReference type="PANTHER" id="PTHR43775">
    <property type="entry name" value="FATTY ACID SYNTHASE"/>
    <property type="match status" value="1"/>
</dbReference>
<dbReference type="InterPro" id="IPR036291">
    <property type="entry name" value="NAD(P)-bd_dom_sf"/>
</dbReference>
<evidence type="ECO:0000256" key="6">
    <source>
        <dbReference type="SAM" id="MobiDB-lite"/>
    </source>
</evidence>
<evidence type="ECO:0000256" key="1">
    <source>
        <dbReference type="ARBA" id="ARBA00022450"/>
    </source>
</evidence>
<evidence type="ECO:0000259" key="8">
    <source>
        <dbReference type="PROSITE" id="PS52004"/>
    </source>
</evidence>
<dbReference type="SUPFAM" id="SSF51735">
    <property type="entry name" value="NAD(P)-binding Rossmann-fold domains"/>
    <property type="match status" value="2"/>
</dbReference>
<evidence type="ECO:0000313" key="9">
    <source>
        <dbReference type="EMBL" id="GAA3719338.1"/>
    </source>
</evidence>
<sequence>MNPYDDENPDGTRQTTPYAADHAHEPGRTTPYAGGHPDGPGQADGVAIIGLACRFPGADTPDRFWRNLVEGVESVDVEETSDLEAPAAGPWVRSRATLDGIDRFDAGFFGFSPREAALLDPQHRLFLEVCWEALEDGGAAGARGLPGIGVYGGCGTSLYLMNHLRGQASRPAANFLDSTEDLQLAMAAERDFLASRVAYKLDLDGPTVAVQAACATSLYALHLACQALLAGECDMALAGGSHVPVPQIDRYRPEPGLVVSHDGHCRAFDARATGTVFGSGVGAVLLKPYAQALADGDRVYAVVRGTAVNNDGAGKPGFSAPSVNGQAAVIRQALAVADVDPQTVSYVEAHGTATPTGDPIEIAALSEAFEGARNGSCAIGSVKTNIGHLSWAGGIAGVIKTALALHHRTLPASLHFERPNPAIDFAASPFYVQSTTGPWPAGEGPRRAGVSAFGLGGTNAHAILEEAPPPPPGAGAVDGPREPVHVLALSARSDAALRELAARTGRALRAPDGPAPADAALTLGAGRRHFPYRAAVVGSDAGTLATLLEAVADGDEETAGRLDGEIGLVRGKAAAPARPVALFSGQGGEYLEGCRGLYEAEPVFRASLDAADPHFERHTGQRLTTLLYQDPARRGTPLTDIRLAQPAVYVLQVALARLWSDWGVEPQVVLGHSLGEYAAAHTAGVFSFEDGLRLVCERGKLLASLPDAAAMAAVFADETRTSELLAGLDAEGTISIAALNAPQRTAVSGDRAVVDAAVAEAERQGITCRRLRIAVAAHSAHLDGILDAYESVLATVDMHPPVREIISTLTGTTAGPDMATPAYWRRQMREPVRFVDAVRAAARGAGDVFVEIGLSHTLAGLAQLSLEPGAGEKEPVFLETLRWERDDVASTRLALAGAYAAGLNVDWSAAEAHGRLTSLPTYPFQRERHWIPRATTADRSAAQVDGRALGALDLPTTRHPHTGPVGHWVLDWDSAAEPDDTAATAPGTRCLVLAPSSTDVGVVVRELERRGAEVRVHVLEESPDAVTETAKTMAVFRPHTVLNAVPALRKRHADRAGLPTATGSVELDVRRAGGLAVLQAFQALSEANLTRVRVCTVTAGAHRVLSEDDAIPAQGAVVGIARTARTEYPTLRHLLVDLDPVGTRQDWSAAAGQLAAALDVVPSGDAELAVRGDRVLLPRLRPALPPPGDAEPRLDPAGWYLVVGGLFGVGLECARALLESGATRLLLCGRRIPDSAKGAELKRLASEFGAEIRTEPLDVSCYQQVEQLLRNCARDGRELLGVVNAAGVLDDAVIDRTDWDRIARVLGPKAQGAWNLHRAAARYAPDLTLFAMASSYGGLFGNPGQAGHAAANTFLDALAGHRRALGLPGLALDLGSWSDVGVLAGDREFLAGLERRGVGTISAAEGRPVVRAALTGWPSGQVAVLPTRWDSLDPEDHLASNPVLHGVAVAGAEPPAGPDAVVDRPPTGEEILAHCRHVVSAVLGYAEDELTGLDLPGAGMDSLNALTIRNKLQRLVPVPLPAAICFENPTPEALAADIERRVAGEAAQARVPARPMPKEED</sequence>
<dbReference type="PROSITE" id="PS50075">
    <property type="entry name" value="CARRIER"/>
    <property type="match status" value="1"/>
</dbReference>
<keyword evidence="2" id="KW-0597">Phosphoprotein</keyword>
<name>A0ABP7EHS9_9ACTN</name>
<dbReference type="PANTHER" id="PTHR43775:SF37">
    <property type="entry name" value="SI:DKEY-61P9.11"/>
    <property type="match status" value="1"/>
</dbReference>
<dbReference type="SMART" id="SM00822">
    <property type="entry name" value="PKS_KR"/>
    <property type="match status" value="1"/>
</dbReference>
<evidence type="ECO:0000256" key="3">
    <source>
        <dbReference type="ARBA" id="ARBA00022679"/>
    </source>
</evidence>
<dbReference type="Proteomes" id="UP001499884">
    <property type="component" value="Unassembled WGS sequence"/>
</dbReference>
<evidence type="ECO:0000256" key="5">
    <source>
        <dbReference type="ARBA" id="ARBA00023315"/>
    </source>
</evidence>
<dbReference type="SUPFAM" id="SSF55048">
    <property type="entry name" value="Probable ACP-binding domain of malonyl-CoA ACP transacylase"/>
    <property type="match status" value="1"/>
</dbReference>
<evidence type="ECO:0000256" key="4">
    <source>
        <dbReference type="ARBA" id="ARBA00023194"/>
    </source>
</evidence>
<dbReference type="Pfam" id="PF00698">
    <property type="entry name" value="Acyl_transf_1"/>
    <property type="match status" value="1"/>
</dbReference>
<dbReference type="InterPro" id="IPR001227">
    <property type="entry name" value="Ac_transferase_dom_sf"/>
</dbReference>
<dbReference type="InterPro" id="IPR020806">
    <property type="entry name" value="PKS_PP-bd"/>
</dbReference>
<accession>A0ABP7EHS9</accession>
<keyword evidence="3" id="KW-0808">Transferase</keyword>
<evidence type="ECO:0000259" key="7">
    <source>
        <dbReference type="PROSITE" id="PS50075"/>
    </source>
</evidence>
<dbReference type="InterPro" id="IPR013968">
    <property type="entry name" value="PKS_KR"/>
</dbReference>
<evidence type="ECO:0008006" key="11">
    <source>
        <dbReference type="Google" id="ProtNLM"/>
    </source>
</evidence>
<dbReference type="SUPFAM" id="SSF53901">
    <property type="entry name" value="Thiolase-like"/>
    <property type="match status" value="1"/>
</dbReference>
<dbReference type="Pfam" id="PF00550">
    <property type="entry name" value="PP-binding"/>
    <property type="match status" value="1"/>
</dbReference>
<dbReference type="InterPro" id="IPR014043">
    <property type="entry name" value="Acyl_transferase_dom"/>
</dbReference>
<dbReference type="InterPro" id="IPR006162">
    <property type="entry name" value="Ppantetheine_attach_site"/>
</dbReference>
<dbReference type="Pfam" id="PF00109">
    <property type="entry name" value="ketoacyl-synt"/>
    <property type="match status" value="1"/>
</dbReference>
<dbReference type="InterPro" id="IPR016036">
    <property type="entry name" value="Malonyl_transacylase_ACP-bd"/>
</dbReference>
<dbReference type="InterPro" id="IPR016039">
    <property type="entry name" value="Thiolase-like"/>
</dbReference>
<dbReference type="InterPro" id="IPR020841">
    <property type="entry name" value="PKS_Beta-ketoAc_synthase_dom"/>
</dbReference>
<dbReference type="InterPro" id="IPR016035">
    <property type="entry name" value="Acyl_Trfase/lysoPLipase"/>
</dbReference>
<dbReference type="InterPro" id="IPR036736">
    <property type="entry name" value="ACP-like_sf"/>
</dbReference>
<reference evidence="10" key="1">
    <citation type="journal article" date="2019" name="Int. J. Syst. Evol. Microbiol.">
        <title>The Global Catalogue of Microorganisms (GCM) 10K type strain sequencing project: providing services to taxonomists for standard genome sequencing and annotation.</title>
        <authorList>
            <consortium name="The Broad Institute Genomics Platform"/>
            <consortium name="The Broad Institute Genome Sequencing Center for Infectious Disease"/>
            <person name="Wu L."/>
            <person name="Ma J."/>
        </authorList>
    </citation>
    <scope>NUCLEOTIDE SEQUENCE [LARGE SCALE GENOMIC DNA]</scope>
    <source>
        <strain evidence="10">JCM 30846</strain>
    </source>
</reference>
<dbReference type="Pfam" id="PF02801">
    <property type="entry name" value="Ketoacyl-synt_C"/>
    <property type="match status" value="1"/>
</dbReference>
<dbReference type="InterPro" id="IPR014031">
    <property type="entry name" value="Ketoacyl_synth_C"/>
</dbReference>
<feature type="domain" description="Carrier" evidence="7">
    <location>
        <begin position="1462"/>
        <end position="1542"/>
    </location>
</feature>
<dbReference type="Gene3D" id="3.40.47.10">
    <property type="match status" value="1"/>
</dbReference>
<dbReference type="CDD" id="cd00833">
    <property type="entry name" value="PKS"/>
    <property type="match status" value="1"/>
</dbReference>
<comment type="caution">
    <text evidence="9">The sequence shown here is derived from an EMBL/GenBank/DDBJ whole genome shotgun (WGS) entry which is preliminary data.</text>
</comment>
<dbReference type="InterPro" id="IPR032821">
    <property type="entry name" value="PKS_assoc"/>
</dbReference>
<dbReference type="RefSeq" id="WP_345643109.1">
    <property type="nucleotide sequence ID" value="NZ_BAABEP010000006.1"/>
</dbReference>
<organism evidence="9 10">
    <name type="scientific">Streptomyces tremellae</name>
    <dbReference type="NCBI Taxonomy" id="1124239"/>
    <lineage>
        <taxon>Bacteria</taxon>
        <taxon>Bacillati</taxon>
        <taxon>Actinomycetota</taxon>
        <taxon>Actinomycetes</taxon>
        <taxon>Kitasatosporales</taxon>
        <taxon>Streptomycetaceae</taxon>
        <taxon>Streptomyces</taxon>
    </lineage>
</organism>
<dbReference type="InterPro" id="IPR057326">
    <property type="entry name" value="KR_dom"/>
</dbReference>
<dbReference type="Gene3D" id="3.40.50.720">
    <property type="entry name" value="NAD(P)-binding Rossmann-like Domain"/>
    <property type="match status" value="1"/>
</dbReference>
<dbReference type="InterPro" id="IPR018201">
    <property type="entry name" value="Ketoacyl_synth_AS"/>
</dbReference>
<keyword evidence="5" id="KW-0012">Acyltransferase</keyword>
<proteinExistence type="predicted"/>
<dbReference type="SMART" id="SM00827">
    <property type="entry name" value="PKS_AT"/>
    <property type="match status" value="1"/>
</dbReference>